<organism evidence="1 2">
    <name type="scientific">Sphingobacterium bovistauri</name>
    <dbReference type="NCBI Taxonomy" id="2781959"/>
    <lineage>
        <taxon>Bacteria</taxon>
        <taxon>Pseudomonadati</taxon>
        <taxon>Bacteroidota</taxon>
        <taxon>Sphingobacteriia</taxon>
        <taxon>Sphingobacteriales</taxon>
        <taxon>Sphingobacteriaceae</taxon>
        <taxon>Sphingobacterium</taxon>
    </lineage>
</organism>
<dbReference type="RefSeq" id="WP_225554523.1">
    <property type="nucleotide sequence ID" value="NZ_JADEYP010000027.1"/>
</dbReference>
<dbReference type="Proteomes" id="UP001165302">
    <property type="component" value="Unassembled WGS sequence"/>
</dbReference>
<dbReference type="EMBL" id="JADEYP010000027">
    <property type="protein sequence ID" value="MCA5006161.1"/>
    <property type="molecule type" value="Genomic_DNA"/>
</dbReference>
<accession>A0ABS7Z9T5</accession>
<gene>
    <name evidence="1" type="ORF">IPZ78_13480</name>
</gene>
<evidence type="ECO:0000313" key="2">
    <source>
        <dbReference type="Proteomes" id="UP001165302"/>
    </source>
</evidence>
<protein>
    <submittedName>
        <fullName evidence="1">Uncharacterized protein</fullName>
    </submittedName>
</protein>
<keyword evidence="2" id="KW-1185">Reference proteome</keyword>
<proteinExistence type="predicted"/>
<name>A0ABS7Z9T5_9SPHI</name>
<comment type="caution">
    <text evidence="1">The sequence shown here is derived from an EMBL/GenBank/DDBJ whole genome shotgun (WGS) entry which is preliminary data.</text>
</comment>
<sequence length="66" mass="7558">MKKIFQRIDRIRGSGMATLNLKPSSSYYHLNGNRFPVDSIGKPDIKCRVTLLIDGNLIDFTIEELF</sequence>
<reference evidence="1" key="1">
    <citation type="submission" date="2020-10" db="EMBL/GenBank/DDBJ databases">
        <authorList>
            <person name="Lu T."/>
            <person name="Wang Q."/>
            <person name="Han X."/>
        </authorList>
    </citation>
    <scope>NUCLEOTIDE SEQUENCE</scope>
    <source>
        <strain evidence="1">WQ 366</strain>
    </source>
</reference>
<evidence type="ECO:0000313" key="1">
    <source>
        <dbReference type="EMBL" id="MCA5006161.1"/>
    </source>
</evidence>